<protein>
    <submittedName>
        <fullName evidence="2">Uncharacterized protein</fullName>
    </submittedName>
</protein>
<keyword evidence="1" id="KW-0732">Signal</keyword>
<dbReference type="Proteomes" id="UP001151133">
    <property type="component" value="Unassembled WGS sequence"/>
</dbReference>
<dbReference type="EMBL" id="JAOZEV010000017">
    <property type="protein sequence ID" value="MCV9934135.1"/>
    <property type="molecule type" value="Genomic_DNA"/>
</dbReference>
<keyword evidence="3" id="KW-1185">Reference proteome</keyword>
<dbReference type="AlphaFoldDB" id="A0A9X3C9K9"/>
<reference evidence="2" key="1">
    <citation type="submission" date="2022-10" db="EMBL/GenBank/DDBJ databases">
        <title>Two novel species of Flavobacterium.</title>
        <authorList>
            <person name="Liu Q."/>
            <person name="Xin Y.-H."/>
        </authorList>
    </citation>
    <scope>NUCLEOTIDE SEQUENCE</scope>
    <source>
        <strain evidence="2">LS1R47</strain>
    </source>
</reference>
<feature type="signal peptide" evidence="1">
    <location>
        <begin position="1"/>
        <end position="17"/>
    </location>
</feature>
<proteinExistence type="predicted"/>
<evidence type="ECO:0000313" key="2">
    <source>
        <dbReference type="EMBL" id="MCV9934135.1"/>
    </source>
</evidence>
<feature type="chain" id="PRO_5040809150" evidence="1">
    <location>
        <begin position="18"/>
        <end position="491"/>
    </location>
</feature>
<gene>
    <name evidence="2" type="ORF">OIU80_17775</name>
</gene>
<evidence type="ECO:0000256" key="1">
    <source>
        <dbReference type="SAM" id="SignalP"/>
    </source>
</evidence>
<comment type="caution">
    <text evidence="2">The sequence shown here is derived from an EMBL/GenBank/DDBJ whole genome shotgun (WGS) entry which is preliminary data.</text>
</comment>
<name>A0A9X3C9K9_9FLAO</name>
<dbReference type="RefSeq" id="WP_264288325.1">
    <property type="nucleotide sequence ID" value="NZ_JAOZEV010000017.1"/>
</dbReference>
<organism evidence="2 3">
    <name type="scientific">Flavobacterium frigoritolerans</name>
    <dbReference type="NCBI Taxonomy" id="2987686"/>
    <lineage>
        <taxon>Bacteria</taxon>
        <taxon>Pseudomonadati</taxon>
        <taxon>Bacteroidota</taxon>
        <taxon>Flavobacteriia</taxon>
        <taxon>Flavobacteriales</taxon>
        <taxon>Flavobacteriaceae</taxon>
        <taxon>Flavobacterium</taxon>
    </lineage>
</organism>
<sequence>MKKIYLFLFFVMQLTNAQIGIGTVTPHASSILHIESTTQGLITPRMTSAQRIAIASPANGLLVFDTTVGNFYYYDTPTLVWIQLSGDKQGRLKYKLIKSTDVLATVLATEKTAGGGTKYLMDSTTLYEINGTINVDLPIELNGCYVIGQDSTEDKLVKASGDLFSGTTGGSIRVLTLTATGGNVFNITGSGTLTQNIIIRDCIVAGSATVGKLQNFAFVFVSIVQYIGNGAGIVYQDISKLLLSNAGWFGNNVGTYEKLQGTFGLVAKQGGFSEVIGASIGFDVSTNPVIQGDAVLETVVFTGTLTTGKYVNGYNPATYTGFNFNNNWTVKCTGIPTEGDAQATGLVYLNRAGTSQVTTPIGTTGTGAKLAITAGLSSNLYRATATTNNNIAYMGKKGRIFQVNCALSFVSTLGVGNTEYIFYFVRIPAAGGTDPQVSSEAFIDTNAGYVQSFPIQGSVFLSTGDSVELWIKRNNANTQSVTVRSFNMTIK</sequence>
<accession>A0A9X3C9K9</accession>
<evidence type="ECO:0000313" key="3">
    <source>
        <dbReference type="Proteomes" id="UP001151133"/>
    </source>
</evidence>